<keyword evidence="1" id="KW-0472">Membrane</keyword>
<keyword evidence="1" id="KW-0812">Transmembrane</keyword>
<feature type="transmembrane region" description="Helical" evidence="1">
    <location>
        <begin position="107"/>
        <end position="128"/>
    </location>
</feature>
<keyword evidence="3" id="KW-1185">Reference proteome</keyword>
<proteinExistence type="predicted"/>
<name>A0ABU1T072_9HYPH</name>
<reference evidence="2 3" key="1">
    <citation type="submission" date="2023-07" db="EMBL/GenBank/DDBJ databases">
        <title>Sorghum-associated microbial communities from plants grown in Nebraska, USA.</title>
        <authorList>
            <person name="Schachtman D."/>
        </authorList>
    </citation>
    <scope>NUCLEOTIDE SEQUENCE [LARGE SCALE GENOMIC DNA]</scope>
    <source>
        <strain evidence="2 3">3199</strain>
    </source>
</reference>
<organism evidence="2 3">
    <name type="scientific">Rhizobium miluonense</name>
    <dbReference type="NCBI Taxonomy" id="411945"/>
    <lineage>
        <taxon>Bacteria</taxon>
        <taxon>Pseudomonadati</taxon>
        <taxon>Pseudomonadota</taxon>
        <taxon>Alphaproteobacteria</taxon>
        <taxon>Hyphomicrobiales</taxon>
        <taxon>Rhizobiaceae</taxon>
        <taxon>Rhizobium/Agrobacterium group</taxon>
        <taxon>Rhizobium</taxon>
    </lineage>
</organism>
<evidence type="ECO:0000313" key="2">
    <source>
        <dbReference type="EMBL" id="MDR6904107.1"/>
    </source>
</evidence>
<protein>
    <submittedName>
        <fullName evidence="2">Uncharacterized protein</fullName>
    </submittedName>
</protein>
<dbReference type="EMBL" id="JAVDUP010000013">
    <property type="protein sequence ID" value="MDR6904107.1"/>
    <property type="molecule type" value="Genomic_DNA"/>
</dbReference>
<feature type="transmembrane region" description="Helical" evidence="1">
    <location>
        <begin position="31"/>
        <end position="48"/>
    </location>
</feature>
<gene>
    <name evidence="2" type="ORF">J2W52_005740</name>
</gene>
<sequence length="171" mass="18539">MKTVLSLSSWPLVFFSGLLLTHFAFESERPMFGFAFVYAGEVLLLLLLERYIPYERHWLLPDGETANNIAHTLLTKGAVQLFALVGAVFPMLTATVLQPFAGARFDLWPTAPPMPFQAAIAVVVAEFASTGRIGSPMKDCSSGAFTRCITALSGYGSSTQAASTLPIRCSR</sequence>
<comment type="caution">
    <text evidence="2">The sequence shown here is derived from an EMBL/GenBank/DDBJ whole genome shotgun (WGS) entry which is preliminary data.</text>
</comment>
<evidence type="ECO:0000313" key="3">
    <source>
        <dbReference type="Proteomes" id="UP001250791"/>
    </source>
</evidence>
<evidence type="ECO:0000256" key="1">
    <source>
        <dbReference type="SAM" id="Phobius"/>
    </source>
</evidence>
<feature type="transmembrane region" description="Helical" evidence="1">
    <location>
        <begin position="7"/>
        <end position="25"/>
    </location>
</feature>
<accession>A0ABU1T072</accession>
<dbReference type="Proteomes" id="UP001250791">
    <property type="component" value="Unassembled WGS sequence"/>
</dbReference>
<feature type="transmembrane region" description="Helical" evidence="1">
    <location>
        <begin position="81"/>
        <end position="101"/>
    </location>
</feature>
<keyword evidence="1" id="KW-1133">Transmembrane helix</keyword>